<dbReference type="Gene3D" id="3.40.50.12230">
    <property type="match status" value="1"/>
</dbReference>
<dbReference type="SUPFAM" id="SSF53328">
    <property type="entry name" value="Formyltransferase"/>
    <property type="match status" value="1"/>
</dbReference>
<comment type="similarity">
    <text evidence="1 5">Belongs to the Fmt family.</text>
</comment>
<keyword evidence="3 5" id="KW-0808">Transferase</keyword>
<evidence type="ECO:0000256" key="5">
    <source>
        <dbReference type="HAMAP-Rule" id="MF_00182"/>
    </source>
</evidence>
<dbReference type="InterPro" id="IPR011034">
    <property type="entry name" value="Formyl_transferase-like_C_sf"/>
</dbReference>
<evidence type="ECO:0000259" key="6">
    <source>
        <dbReference type="Pfam" id="PF00551"/>
    </source>
</evidence>
<reference evidence="8 11" key="2">
    <citation type="submission" date="2020-07" db="EMBL/GenBank/DDBJ databases">
        <title>The draft genome sequence of Maribacter polysiphoniae KCTC 22021.</title>
        <authorList>
            <person name="Mu L."/>
        </authorList>
    </citation>
    <scope>NUCLEOTIDE SEQUENCE [LARGE SCALE GENOMIC DNA]</scope>
    <source>
        <strain evidence="8 11">KCTC 22021</strain>
    </source>
</reference>
<evidence type="ECO:0000256" key="3">
    <source>
        <dbReference type="ARBA" id="ARBA00022679"/>
    </source>
</evidence>
<dbReference type="Pfam" id="PF02911">
    <property type="entry name" value="Formyl_trans_C"/>
    <property type="match status" value="1"/>
</dbReference>
<dbReference type="EMBL" id="QGGQ01000021">
    <property type="protein sequence ID" value="PWK17642.1"/>
    <property type="molecule type" value="Genomic_DNA"/>
</dbReference>
<dbReference type="EMBL" id="JACWLN010000023">
    <property type="protein sequence ID" value="MBD1263224.1"/>
    <property type="molecule type" value="Genomic_DNA"/>
</dbReference>
<evidence type="ECO:0000313" key="9">
    <source>
        <dbReference type="EMBL" id="PWK17642.1"/>
    </source>
</evidence>
<comment type="function">
    <text evidence="5">Attaches a formyl group to the free amino group of methionyl-tRNA(fMet). The formyl group appears to play a dual role in the initiator identity of N-formylmethionyl-tRNA by promoting its recognition by IF2 and preventing the misappropriation of this tRNA by the elongation apparatus.</text>
</comment>
<dbReference type="InterPro" id="IPR041711">
    <property type="entry name" value="Met-tRNA-FMT_N"/>
</dbReference>
<dbReference type="CDD" id="cd08704">
    <property type="entry name" value="Met_tRNA_FMT_C"/>
    <property type="match status" value="1"/>
</dbReference>
<reference evidence="9 10" key="1">
    <citation type="submission" date="2018-05" db="EMBL/GenBank/DDBJ databases">
        <title>Genomic Encyclopedia of Archaeal and Bacterial Type Strains, Phase II (KMG-II): from individual species to whole genera.</title>
        <authorList>
            <person name="Goeker M."/>
        </authorList>
    </citation>
    <scope>NUCLEOTIDE SEQUENCE [LARGE SCALE GENOMIC DNA]</scope>
    <source>
        <strain evidence="9 10">DSM 23514</strain>
    </source>
</reference>
<evidence type="ECO:0000313" key="8">
    <source>
        <dbReference type="EMBL" id="MBD1263224.1"/>
    </source>
</evidence>
<dbReference type="HAMAP" id="MF_00182">
    <property type="entry name" value="Formyl_trans"/>
    <property type="match status" value="1"/>
</dbReference>
<comment type="catalytic activity">
    <reaction evidence="5">
        <text>L-methionyl-tRNA(fMet) + (6R)-10-formyltetrahydrofolate = N-formyl-L-methionyl-tRNA(fMet) + (6S)-5,6,7,8-tetrahydrofolate + H(+)</text>
        <dbReference type="Rhea" id="RHEA:24380"/>
        <dbReference type="Rhea" id="RHEA-COMP:9952"/>
        <dbReference type="Rhea" id="RHEA-COMP:9953"/>
        <dbReference type="ChEBI" id="CHEBI:15378"/>
        <dbReference type="ChEBI" id="CHEBI:57453"/>
        <dbReference type="ChEBI" id="CHEBI:78530"/>
        <dbReference type="ChEBI" id="CHEBI:78844"/>
        <dbReference type="ChEBI" id="CHEBI:195366"/>
        <dbReference type="EC" id="2.1.2.9"/>
    </reaction>
</comment>
<dbReference type="GO" id="GO:0004479">
    <property type="term" value="F:methionyl-tRNA formyltransferase activity"/>
    <property type="evidence" value="ECO:0007669"/>
    <property type="project" value="UniProtKB-UniRule"/>
</dbReference>
<dbReference type="SUPFAM" id="SSF50486">
    <property type="entry name" value="FMT C-terminal domain-like"/>
    <property type="match status" value="1"/>
</dbReference>
<dbReference type="GO" id="GO:0005829">
    <property type="term" value="C:cytosol"/>
    <property type="evidence" value="ECO:0007669"/>
    <property type="project" value="TreeGrafter"/>
</dbReference>
<evidence type="ECO:0000313" key="10">
    <source>
        <dbReference type="Proteomes" id="UP000245667"/>
    </source>
</evidence>
<comment type="caution">
    <text evidence="9">The sequence shown here is derived from an EMBL/GenBank/DDBJ whole genome shotgun (WGS) entry which is preliminary data.</text>
</comment>
<protein>
    <recommendedName>
        <fullName evidence="2 5">Methionyl-tRNA formyltransferase</fullName>
        <ecNumber evidence="2 5">2.1.2.9</ecNumber>
    </recommendedName>
</protein>
<evidence type="ECO:0000256" key="1">
    <source>
        <dbReference type="ARBA" id="ARBA00010699"/>
    </source>
</evidence>
<accession>A0A316DJH3</accession>
<feature type="domain" description="Formyl transferase C-terminal" evidence="7">
    <location>
        <begin position="213"/>
        <end position="313"/>
    </location>
</feature>
<evidence type="ECO:0000256" key="4">
    <source>
        <dbReference type="ARBA" id="ARBA00022917"/>
    </source>
</evidence>
<organism evidence="9 10">
    <name type="scientific">Maribacter polysiphoniae</name>
    <dbReference type="NCBI Taxonomy" id="429344"/>
    <lineage>
        <taxon>Bacteria</taxon>
        <taxon>Pseudomonadati</taxon>
        <taxon>Bacteroidota</taxon>
        <taxon>Flavobacteriia</taxon>
        <taxon>Flavobacteriales</taxon>
        <taxon>Flavobacteriaceae</taxon>
        <taxon>Maribacter</taxon>
    </lineage>
</organism>
<evidence type="ECO:0000313" key="11">
    <source>
        <dbReference type="Proteomes" id="UP000651837"/>
    </source>
</evidence>
<dbReference type="Proteomes" id="UP000245667">
    <property type="component" value="Unassembled WGS sequence"/>
</dbReference>
<name>A0A316DJH3_9FLAO</name>
<dbReference type="NCBIfam" id="TIGR00460">
    <property type="entry name" value="fmt"/>
    <property type="match status" value="1"/>
</dbReference>
<keyword evidence="4 5" id="KW-0648">Protein biosynthesis</keyword>
<feature type="domain" description="Formyl transferase N-terminal" evidence="6">
    <location>
        <begin position="12"/>
        <end position="188"/>
    </location>
</feature>
<dbReference type="InterPro" id="IPR005794">
    <property type="entry name" value="Fmt"/>
</dbReference>
<feature type="binding site" evidence="5">
    <location>
        <begin position="118"/>
        <end position="121"/>
    </location>
    <ligand>
        <name>(6S)-5,6,7,8-tetrahydrofolate</name>
        <dbReference type="ChEBI" id="CHEBI:57453"/>
    </ligand>
</feature>
<dbReference type="InterPro" id="IPR036477">
    <property type="entry name" value="Formyl_transf_N_sf"/>
</dbReference>
<dbReference type="PANTHER" id="PTHR11138">
    <property type="entry name" value="METHIONYL-TRNA FORMYLTRANSFERASE"/>
    <property type="match status" value="1"/>
</dbReference>
<sequence length="322" mass="35579">MNMSLLNKEDLRIVFMGTPEFAVTILDALVQNDYTIVGVLTAPDKQAGRGRKIHKSAVKEYAEEKGLTILQPTNLKDEAFLGELAALKANLQIVVAFRMLPKVVWQMPDYGTFNLHASLLPDYRGAAPINWAIINGETETGVTTFYIDDKIDTGEMILQAKVDITNEDTAGTLHDKLMHLGAKVVLETVQGILLGSVTRTPQAFNSHLKEAPKIHKETCRIDWNGSLKQIYDFIRGLSPYPVAWTTLNNGGEESFLKIHKASMEEGVHDLEVGQVVSGKAEMKVAVTGGYICLEEIQLPGKRRMAIRDVLNGLKLMKTASMT</sequence>
<evidence type="ECO:0000256" key="2">
    <source>
        <dbReference type="ARBA" id="ARBA00012261"/>
    </source>
</evidence>
<dbReference type="EC" id="2.1.2.9" evidence="2 5"/>
<evidence type="ECO:0000259" key="7">
    <source>
        <dbReference type="Pfam" id="PF02911"/>
    </source>
</evidence>
<dbReference type="Pfam" id="PF00551">
    <property type="entry name" value="Formyl_trans_N"/>
    <property type="match status" value="1"/>
</dbReference>
<dbReference type="InterPro" id="IPR002376">
    <property type="entry name" value="Formyl_transf_N"/>
</dbReference>
<proteinExistence type="inferred from homology"/>
<gene>
    <name evidence="5" type="primary">fmt</name>
    <name evidence="8" type="ORF">HZY62_21740</name>
    <name evidence="9" type="ORF">LX92_04423</name>
</gene>
<dbReference type="OrthoDB" id="9802815at2"/>
<keyword evidence="11" id="KW-1185">Reference proteome</keyword>
<dbReference type="AlphaFoldDB" id="A0A316DJH3"/>
<dbReference type="CDD" id="cd08646">
    <property type="entry name" value="FMT_core_Met-tRNA-FMT_N"/>
    <property type="match status" value="1"/>
</dbReference>
<dbReference type="RefSeq" id="WP_109655147.1">
    <property type="nucleotide sequence ID" value="NZ_JACWLN010000023.1"/>
</dbReference>
<dbReference type="PANTHER" id="PTHR11138:SF5">
    <property type="entry name" value="METHIONYL-TRNA FORMYLTRANSFERASE, MITOCHONDRIAL"/>
    <property type="match status" value="1"/>
</dbReference>
<dbReference type="InterPro" id="IPR044135">
    <property type="entry name" value="Met-tRNA-FMT_C"/>
</dbReference>
<dbReference type="Proteomes" id="UP000651837">
    <property type="component" value="Unassembled WGS sequence"/>
</dbReference>
<dbReference type="InterPro" id="IPR005793">
    <property type="entry name" value="Formyl_trans_C"/>
</dbReference>